<dbReference type="Pfam" id="PF02590">
    <property type="entry name" value="SPOUT_MTase"/>
    <property type="match status" value="1"/>
</dbReference>
<feature type="binding site" evidence="5">
    <location>
        <position position="73"/>
    </location>
    <ligand>
        <name>S-adenosyl-L-methionine</name>
        <dbReference type="ChEBI" id="CHEBI:59789"/>
    </ligand>
</feature>
<feature type="binding site" evidence="5">
    <location>
        <position position="105"/>
    </location>
    <ligand>
        <name>S-adenosyl-L-methionine</name>
        <dbReference type="ChEBI" id="CHEBI:59789"/>
    </ligand>
</feature>
<dbReference type="EMBL" id="QFOI01000072">
    <property type="protein sequence ID" value="PZP50321.1"/>
    <property type="molecule type" value="Genomic_DNA"/>
</dbReference>
<keyword evidence="1 5" id="KW-0489">Methyltransferase</keyword>
<dbReference type="Proteomes" id="UP000249645">
    <property type="component" value="Unassembled WGS sequence"/>
</dbReference>
<keyword evidence="5" id="KW-0698">rRNA processing</keyword>
<keyword evidence="5" id="KW-0963">Cytoplasm</keyword>
<dbReference type="CDD" id="cd18081">
    <property type="entry name" value="RlmH-like"/>
    <property type="match status" value="1"/>
</dbReference>
<feature type="binding site" evidence="5">
    <location>
        <begin position="124"/>
        <end position="129"/>
    </location>
    <ligand>
        <name>S-adenosyl-L-methionine</name>
        <dbReference type="ChEBI" id="CHEBI:59789"/>
    </ligand>
</feature>
<dbReference type="PANTHER" id="PTHR33603">
    <property type="entry name" value="METHYLTRANSFERASE"/>
    <property type="match status" value="1"/>
</dbReference>
<gene>
    <name evidence="5" type="primary">rlmH</name>
    <name evidence="6" type="ORF">DI598_05860</name>
</gene>
<protein>
    <recommendedName>
        <fullName evidence="5">Ribosomal RNA large subunit methyltransferase H</fullName>
        <ecNumber evidence="5">2.1.1.177</ecNumber>
    </recommendedName>
    <alternativeName>
        <fullName evidence="5">23S rRNA (pseudouridine1915-N3)-methyltransferase</fullName>
    </alternativeName>
    <alternativeName>
        <fullName evidence="5">23S rRNA m3Psi1915 methyltransferase</fullName>
    </alternativeName>
    <alternativeName>
        <fullName evidence="5">rRNA (pseudouridine-N3-)-methyltransferase RlmH</fullName>
    </alternativeName>
</protein>
<comment type="subcellular location">
    <subcellularLocation>
        <location evidence="5">Cytoplasm</location>
    </subcellularLocation>
</comment>
<keyword evidence="3 5" id="KW-0949">S-adenosyl-L-methionine</keyword>
<dbReference type="HAMAP" id="MF_00658">
    <property type="entry name" value="23SrRNA_methyltr_H"/>
    <property type="match status" value="1"/>
</dbReference>
<comment type="similarity">
    <text evidence="4 5">Belongs to the RNA methyltransferase RlmH family.</text>
</comment>
<dbReference type="GO" id="GO:0005737">
    <property type="term" value="C:cytoplasm"/>
    <property type="evidence" value="ECO:0007669"/>
    <property type="project" value="UniProtKB-SubCell"/>
</dbReference>
<dbReference type="InterPro" id="IPR029028">
    <property type="entry name" value="Alpha/beta_knot_MTases"/>
</dbReference>
<sequence length="157" mass="18031">MKIQLWSLGKSHEKYAVVGIEDFTKRVNNYFSCEWKIIPPLKNAASLSEDQLKKQEGKILLDTLQSDDVLILLDERGKMLDSPSLAQLVQQYANQSSKKLVFLIGGAFGVDEQVFKRANFTWSLSKLVFPHMLVRMILSEQIYRACTILKGEKYHHI</sequence>
<evidence type="ECO:0000256" key="2">
    <source>
        <dbReference type="ARBA" id="ARBA00022679"/>
    </source>
</evidence>
<comment type="catalytic activity">
    <reaction evidence="5">
        <text>pseudouridine(1915) in 23S rRNA + S-adenosyl-L-methionine = N(3)-methylpseudouridine(1915) in 23S rRNA + S-adenosyl-L-homocysteine + H(+)</text>
        <dbReference type="Rhea" id="RHEA:42752"/>
        <dbReference type="Rhea" id="RHEA-COMP:10221"/>
        <dbReference type="Rhea" id="RHEA-COMP:10222"/>
        <dbReference type="ChEBI" id="CHEBI:15378"/>
        <dbReference type="ChEBI" id="CHEBI:57856"/>
        <dbReference type="ChEBI" id="CHEBI:59789"/>
        <dbReference type="ChEBI" id="CHEBI:65314"/>
        <dbReference type="ChEBI" id="CHEBI:74486"/>
        <dbReference type="EC" id="2.1.1.177"/>
    </reaction>
</comment>
<reference evidence="6 7" key="1">
    <citation type="submission" date="2017-11" db="EMBL/GenBank/DDBJ databases">
        <title>Infants hospitalized years apart are colonized by the same room-sourced microbial strains.</title>
        <authorList>
            <person name="Brooks B."/>
            <person name="Olm M.R."/>
            <person name="Firek B.A."/>
            <person name="Baker R."/>
            <person name="Thomas B.C."/>
            <person name="Morowitz M.J."/>
            <person name="Banfield J.F."/>
        </authorList>
    </citation>
    <scope>NUCLEOTIDE SEQUENCE [LARGE SCALE GENOMIC DNA]</scope>
    <source>
        <strain evidence="6">S2_009_000_R2_76</strain>
    </source>
</reference>
<dbReference type="EC" id="2.1.1.177" evidence="5"/>
<comment type="subunit">
    <text evidence="5">Homodimer.</text>
</comment>
<evidence type="ECO:0000313" key="6">
    <source>
        <dbReference type="EMBL" id="PZP50321.1"/>
    </source>
</evidence>
<accession>A0A2W5F289</accession>
<dbReference type="SUPFAM" id="SSF75217">
    <property type="entry name" value="alpha/beta knot"/>
    <property type="match status" value="1"/>
</dbReference>
<dbReference type="GO" id="GO:0070038">
    <property type="term" value="F:rRNA (pseudouridine-N3-)-methyltransferase activity"/>
    <property type="evidence" value="ECO:0007669"/>
    <property type="project" value="UniProtKB-UniRule"/>
</dbReference>
<comment type="function">
    <text evidence="5">Specifically methylates the pseudouridine at position 1915 (m3Psi1915) in 23S rRNA.</text>
</comment>
<dbReference type="InterPro" id="IPR003742">
    <property type="entry name" value="RlmH-like"/>
</dbReference>
<organism evidence="6 7">
    <name type="scientific">Pseudopedobacter saltans</name>
    <dbReference type="NCBI Taxonomy" id="151895"/>
    <lineage>
        <taxon>Bacteria</taxon>
        <taxon>Pseudomonadati</taxon>
        <taxon>Bacteroidota</taxon>
        <taxon>Sphingobacteriia</taxon>
        <taxon>Sphingobacteriales</taxon>
        <taxon>Sphingobacteriaceae</taxon>
        <taxon>Pseudopedobacter</taxon>
    </lineage>
</organism>
<dbReference type="Gene3D" id="3.40.1280.10">
    <property type="match status" value="1"/>
</dbReference>
<name>A0A2W5F289_9SPHI</name>
<evidence type="ECO:0000256" key="1">
    <source>
        <dbReference type="ARBA" id="ARBA00022603"/>
    </source>
</evidence>
<dbReference type="AlphaFoldDB" id="A0A2W5F289"/>
<dbReference type="InterPro" id="IPR029026">
    <property type="entry name" value="tRNA_m1G_MTases_N"/>
</dbReference>
<dbReference type="PANTHER" id="PTHR33603:SF1">
    <property type="entry name" value="RIBOSOMAL RNA LARGE SUBUNIT METHYLTRANSFERASE H"/>
    <property type="match status" value="1"/>
</dbReference>
<evidence type="ECO:0000256" key="3">
    <source>
        <dbReference type="ARBA" id="ARBA00022691"/>
    </source>
</evidence>
<comment type="caution">
    <text evidence="6">The sequence shown here is derived from an EMBL/GenBank/DDBJ whole genome shotgun (WGS) entry which is preliminary data.</text>
</comment>
<evidence type="ECO:0000256" key="4">
    <source>
        <dbReference type="ARBA" id="ARBA00038303"/>
    </source>
</evidence>
<proteinExistence type="inferred from homology"/>
<keyword evidence="2 5" id="KW-0808">Transferase</keyword>
<evidence type="ECO:0000313" key="7">
    <source>
        <dbReference type="Proteomes" id="UP000249645"/>
    </source>
</evidence>
<dbReference type="PIRSF" id="PIRSF004505">
    <property type="entry name" value="MT_bac"/>
    <property type="match status" value="1"/>
</dbReference>
<evidence type="ECO:0000256" key="5">
    <source>
        <dbReference type="HAMAP-Rule" id="MF_00658"/>
    </source>
</evidence>